<dbReference type="Proteomes" id="UP000016935">
    <property type="component" value="Unassembled WGS sequence"/>
</dbReference>
<dbReference type="Pfam" id="PF12716">
    <property type="entry name" value="Apq12"/>
    <property type="match status" value="1"/>
</dbReference>
<keyword evidence="1" id="KW-1133">Transmembrane helix</keyword>
<gene>
    <name evidence="2" type="ORF">SETTUDRAFT_165453</name>
</gene>
<dbReference type="RefSeq" id="XP_008030265.1">
    <property type="nucleotide sequence ID" value="XM_008032074.1"/>
</dbReference>
<reference evidence="2 3" key="2">
    <citation type="journal article" date="2013" name="PLoS Genet.">
        <title>Comparative genome structure, secondary metabolite, and effector coding capacity across Cochliobolus pathogens.</title>
        <authorList>
            <person name="Condon B.J."/>
            <person name="Leng Y."/>
            <person name="Wu D."/>
            <person name="Bushley K.E."/>
            <person name="Ohm R.A."/>
            <person name="Otillar R."/>
            <person name="Martin J."/>
            <person name="Schackwitz W."/>
            <person name="Grimwood J."/>
            <person name="MohdZainudin N."/>
            <person name="Xue C."/>
            <person name="Wang R."/>
            <person name="Manning V.A."/>
            <person name="Dhillon B."/>
            <person name="Tu Z.J."/>
            <person name="Steffenson B.J."/>
            <person name="Salamov A."/>
            <person name="Sun H."/>
            <person name="Lowry S."/>
            <person name="LaButti K."/>
            <person name="Han J."/>
            <person name="Copeland A."/>
            <person name="Lindquist E."/>
            <person name="Barry K."/>
            <person name="Schmutz J."/>
            <person name="Baker S.E."/>
            <person name="Ciuffetti L.M."/>
            <person name="Grigoriev I.V."/>
            <person name="Zhong S."/>
            <person name="Turgeon B.G."/>
        </authorList>
    </citation>
    <scope>NUCLEOTIDE SEQUENCE [LARGE SCALE GENOMIC DNA]</scope>
    <source>
        <strain evidence="3">28A</strain>
    </source>
</reference>
<protein>
    <submittedName>
        <fullName evidence="2">Uncharacterized protein</fullName>
    </submittedName>
</protein>
<keyword evidence="1" id="KW-0812">Transmembrane</keyword>
<dbReference type="OrthoDB" id="3559694at2759"/>
<reference evidence="2 3" key="1">
    <citation type="journal article" date="2012" name="PLoS Pathog.">
        <title>Diverse lifestyles and strategies of plant pathogenesis encoded in the genomes of eighteen Dothideomycetes fungi.</title>
        <authorList>
            <person name="Ohm R.A."/>
            <person name="Feau N."/>
            <person name="Henrissat B."/>
            <person name="Schoch C.L."/>
            <person name="Horwitz B.A."/>
            <person name="Barry K.W."/>
            <person name="Condon B.J."/>
            <person name="Copeland A.C."/>
            <person name="Dhillon B."/>
            <person name="Glaser F."/>
            <person name="Hesse C.N."/>
            <person name="Kosti I."/>
            <person name="LaButti K."/>
            <person name="Lindquist E.A."/>
            <person name="Lucas S."/>
            <person name="Salamov A.A."/>
            <person name="Bradshaw R.E."/>
            <person name="Ciuffetti L."/>
            <person name="Hamelin R.C."/>
            <person name="Kema G.H.J."/>
            <person name="Lawrence C."/>
            <person name="Scott J.A."/>
            <person name="Spatafora J.W."/>
            <person name="Turgeon B.G."/>
            <person name="de Wit P.J.G.M."/>
            <person name="Zhong S."/>
            <person name="Goodwin S.B."/>
            <person name="Grigoriev I.V."/>
        </authorList>
    </citation>
    <scope>NUCLEOTIDE SEQUENCE [LARGE SCALE GENOMIC DNA]</scope>
    <source>
        <strain evidence="3">28A</strain>
    </source>
</reference>
<dbReference type="eggNOG" id="ENOG502T2BZ">
    <property type="taxonomic scope" value="Eukaryota"/>
</dbReference>
<dbReference type="AlphaFoldDB" id="R0JKQ8"/>
<feature type="transmembrane region" description="Helical" evidence="1">
    <location>
        <begin position="78"/>
        <end position="102"/>
    </location>
</feature>
<evidence type="ECO:0000313" key="2">
    <source>
        <dbReference type="EMBL" id="EOA81888.1"/>
    </source>
</evidence>
<evidence type="ECO:0000313" key="3">
    <source>
        <dbReference type="Proteomes" id="UP000016935"/>
    </source>
</evidence>
<keyword evidence="1" id="KW-0472">Membrane</keyword>
<dbReference type="GeneID" id="19399471"/>
<keyword evidence="3" id="KW-1185">Reference proteome</keyword>
<dbReference type="InterPro" id="IPR024316">
    <property type="entry name" value="APQ12"/>
</dbReference>
<sequence>MEFVQDYAALLPRLLPPSFANPLLHVVTTFLGVSRTLSTHLSPLLNKLMTQPDVASIVALLFIFFISLKILDMMYRAVLFWINLAIRLVFWGGILVVGLWIWNRGPDGFVDDISGLIEYWMHEYERYSGEIREFQMQKESQIRFKAGQQQQQQQQQKRGWR</sequence>
<dbReference type="HOGENOM" id="CLU_1669046_0_0_1"/>
<evidence type="ECO:0000256" key="1">
    <source>
        <dbReference type="SAM" id="Phobius"/>
    </source>
</evidence>
<organism evidence="2 3">
    <name type="scientific">Exserohilum turcicum (strain 28A)</name>
    <name type="common">Northern leaf blight fungus</name>
    <name type="synonym">Setosphaeria turcica</name>
    <dbReference type="NCBI Taxonomy" id="671987"/>
    <lineage>
        <taxon>Eukaryota</taxon>
        <taxon>Fungi</taxon>
        <taxon>Dikarya</taxon>
        <taxon>Ascomycota</taxon>
        <taxon>Pezizomycotina</taxon>
        <taxon>Dothideomycetes</taxon>
        <taxon>Pleosporomycetidae</taxon>
        <taxon>Pleosporales</taxon>
        <taxon>Pleosporineae</taxon>
        <taxon>Pleosporaceae</taxon>
        <taxon>Exserohilum</taxon>
    </lineage>
</organism>
<name>R0JKQ8_EXST2</name>
<feature type="transmembrane region" description="Helical" evidence="1">
    <location>
        <begin position="54"/>
        <end position="71"/>
    </location>
</feature>
<dbReference type="EMBL" id="KB908855">
    <property type="protein sequence ID" value="EOA81888.1"/>
    <property type="molecule type" value="Genomic_DNA"/>
</dbReference>
<accession>R0JKQ8</accession>
<proteinExistence type="predicted"/>